<organism evidence="2 3">
    <name type="scientific">Pisum sativum</name>
    <name type="common">Garden pea</name>
    <name type="synonym">Lathyrus oleraceus</name>
    <dbReference type="NCBI Taxonomy" id="3888"/>
    <lineage>
        <taxon>Eukaryota</taxon>
        <taxon>Viridiplantae</taxon>
        <taxon>Streptophyta</taxon>
        <taxon>Embryophyta</taxon>
        <taxon>Tracheophyta</taxon>
        <taxon>Spermatophyta</taxon>
        <taxon>Magnoliopsida</taxon>
        <taxon>eudicotyledons</taxon>
        <taxon>Gunneridae</taxon>
        <taxon>Pentapetalae</taxon>
        <taxon>rosids</taxon>
        <taxon>fabids</taxon>
        <taxon>Fabales</taxon>
        <taxon>Fabaceae</taxon>
        <taxon>Papilionoideae</taxon>
        <taxon>50 kb inversion clade</taxon>
        <taxon>NPAAA clade</taxon>
        <taxon>Hologalegina</taxon>
        <taxon>IRL clade</taxon>
        <taxon>Fabeae</taxon>
        <taxon>Lathyrus</taxon>
    </lineage>
</organism>
<sequence length="177" mass="20607">MGSDRRKALQLKAKLPDIIILLKILDRIPPCFSGRKIWKDFRPYHSKGKKGDFSGFWRYYLEEEAGKLLVAKHWDALRNVLSLLIYGLMLFPNFEGFIDSSTINVFWDVWKEKEIPIPPLLDGIFHTLHVHHEKKSDTLLFCLTLLYTWLTSHVFKPNASIGEMTSGEWGRTLVFLS</sequence>
<dbReference type="Gramene" id="Psat05G0799600-T1">
    <property type="protein sequence ID" value="KAI5413650.1"/>
    <property type="gene ID" value="KIW84_057996"/>
</dbReference>
<dbReference type="Proteomes" id="UP001058974">
    <property type="component" value="Chromosome 5"/>
</dbReference>
<comment type="caution">
    <text evidence="2">The sequence shown here is derived from an EMBL/GenBank/DDBJ whole genome shotgun (WGS) entry which is preliminary data.</text>
</comment>
<evidence type="ECO:0000259" key="1">
    <source>
        <dbReference type="Pfam" id="PF24924"/>
    </source>
</evidence>
<dbReference type="AlphaFoldDB" id="A0A9D4X7J0"/>
<protein>
    <recommendedName>
        <fullName evidence="1">DUF7745 domain-containing protein</fullName>
    </recommendedName>
</protein>
<keyword evidence="3" id="KW-1185">Reference proteome</keyword>
<accession>A0A9D4X7J0</accession>
<feature type="domain" description="DUF7745" evidence="1">
    <location>
        <begin position="49"/>
        <end position="176"/>
    </location>
</feature>
<name>A0A9D4X7J0_PEA</name>
<dbReference type="InterPro" id="IPR056647">
    <property type="entry name" value="DUF7745"/>
</dbReference>
<dbReference type="EMBL" id="JAMSHJ010000005">
    <property type="protein sequence ID" value="KAI5413650.1"/>
    <property type="molecule type" value="Genomic_DNA"/>
</dbReference>
<reference evidence="2 3" key="1">
    <citation type="journal article" date="2022" name="Nat. Genet.">
        <title>Improved pea reference genome and pan-genome highlight genomic features and evolutionary characteristics.</title>
        <authorList>
            <person name="Yang T."/>
            <person name="Liu R."/>
            <person name="Luo Y."/>
            <person name="Hu S."/>
            <person name="Wang D."/>
            <person name="Wang C."/>
            <person name="Pandey M.K."/>
            <person name="Ge S."/>
            <person name="Xu Q."/>
            <person name="Li N."/>
            <person name="Li G."/>
            <person name="Huang Y."/>
            <person name="Saxena R.K."/>
            <person name="Ji Y."/>
            <person name="Li M."/>
            <person name="Yan X."/>
            <person name="He Y."/>
            <person name="Liu Y."/>
            <person name="Wang X."/>
            <person name="Xiang C."/>
            <person name="Varshney R.K."/>
            <person name="Ding H."/>
            <person name="Gao S."/>
            <person name="Zong X."/>
        </authorList>
    </citation>
    <scope>NUCLEOTIDE SEQUENCE [LARGE SCALE GENOMIC DNA]</scope>
    <source>
        <strain evidence="2 3">cv. Zhongwan 6</strain>
    </source>
</reference>
<dbReference type="Pfam" id="PF24924">
    <property type="entry name" value="DUF7745"/>
    <property type="match status" value="1"/>
</dbReference>
<proteinExistence type="predicted"/>
<evidence type="ECO:0000313" key="2">
    <source>
        <dbReference type="EMBL" id="KAI5413650.1"/>
    </source>
</evidence>
<evidence type="ECO:0000313" key="3">
    <source>
        <dbReference type="Proteomes" id="UP001058974"/>
    </source>
</evidence>
<dbReference type="PANTHER" id="PTHR48154:SF1">
    <property type="entry name" value="PROTEIN, PUTATIVE-RELATED"/>
    <property type="match status" value="1"/>
</dbReference>
<dbReference type="PANTHER" id="PTHR48154">
    <property type="entry name" value="PROTEIN, PUTATIVE-RELATED"/>
    <property type="match status" value="1"/>
</dbReference>
<gene>
    <name evidence="2" type="ORF">KIW84_057996</name>
</gene>